<reference evidence="1 2" key="1">
    <citation type="journal article" date="2020" name="Biotechnol. Biofuels">
        <title>New insights from the biogas microbiome by comprehensive genome-resolved metagenomics of nearly 1600 species originating from multiple anaerobic digesters.</title>
        <authorList>
            <person name="Campanaro S."/>
            <person name="Treu L."/>
            <person name="Rodriguez-R L.M."/>
            <person name="Kovalovszki A."/>
            <person name="Ziels R.M."/>
            <person name="Maus I."/>
            <person name="Zhu X."/>
            <person name="Kougias P.G."/>
            <person name="Basile A."/>
            <person name="Luo G."/>
            <person name="Schluter A."/>
            <person name="Konstantinidis K.T."/>
            <person name="Angelidaki I."/>
        </authorList>
    </citation>
    <scope>NUCLEOTIDE SEQUENCE [LARGE SCALE GENOMIC DNA]</scope>
    <source>
        <strain evidence="1">AS23ysBPME_34</strain>
    </source>
</reference>
<dbReference type="Proteomes" id="UP000541058">
    <property type="component" value="Unassembled WGS sequence"/>
</dbReference>
<name>A0A7X8C5Q5_9LACT</name>
<dbReference type="AlphaFoldDB" id="A0A7X8C5Q5"/>
<accession>A0A7X8C5Q5</accession>
<dbReference type="RefSeq" id="WP_093529367.1">
    <property type="nucleotide sequence ID" value="NZ_JAAYSM010000393.1"/>
</dbReference>
<evidence type="ECO:0000313" key="1">
    <source>
        <dbReference type="EMBL" id="NLJ19373.1"/>
    </source>
</evidence>
<sequence>MASYIETVFDRHFQNYCFSFGIYAHNPKLLHWHYHNSLKELNQIVERLRKTGAPAGELYLYHHITKNKINHYYHSRVSLVY</sequence>
<protein>
    <submittedName>
        <fullName evidence="1">Uncharacterized protein</fullName>
    </submittedName>
</protein>
<gene>
    <name evidence="1" type="ORF">GX355_11010</name>
</gene>
<comment type="caution">
    <text evidence="1">The sequence shown here is derived from an EMBL/GenBank/DDBJ whole genome shotgun (WGS) entry which is preliminary data.</text>
</comment>
<organism evidence="1 2">
    <name type="scientific">Globicatella sulfidifaciens</name>
    <dbReference type="NCBI Taxonomy" id="136093"/>
    <lineage>
        <taxon>Bacteria</taxon>
        <taxon>Bacillati</taxon>
        <taxon>Bacillota</taxon>
        <taxon>Bacilli</taxon>
        <taxon>Lactobacillales</taxon>
        <taxon>Aerococcaceae</taxon>
        <taxon>Globicatella</taxon>
    </lineage>
</organism>
<proteinExistence type="predicted"/>
<evidence type="ECO:0000313" key="2">
    <source>
        <dbReference type="Proteomes" id="UP000541058"/>
    </source>
</evidence>
<dbReference type="EMBL" id="JAAYSM010000393">
    <property type="protein sequence ID" value="NLJ19373.1"/>
    <property type="molecule type" value="Genomic_DNA"/>
</dbReference>